<dbReference type="EMBL" id="UZAG01020635">
    <property type="protein sequence ID" value="VDO47369.1"/>
    <property type="molecule type" value="Genomic_DNA"/>
</dbReference>
<dbReference type="Gene3D" id="1.10.10.1070">
    <property type="entry name" value="Zinc finger, BED domain-containing"/>
    <property type="match status" value="1"/>
</dbReference>
<protein>
    <submittedName>
        <fullName evidence="3">ANF_receptor domain-containing protein</fullName>
    </submittedName>
</protein>
<reference evidence="1 2" key="2">
    <citation type="submission" date="2018-11" db="EMBL/GenBank/DDBJ databases">
        <authorList>
            <consortium name="Pathogen Informatics"/>
        </authorList>
    </citation>
    <scope>NUCLEOTIDE SEQUENCE [LARGE SCALE GENOMIC DNA]</scope>
</reference>
<dbReference type="Proteomes" id="UP000280834">
    <property type="component" value="Unassembled WGS sequence"/>
</dbReference>
<sequence>DSPAPPSSSHISLTAQSSFETSFSEYDRRIFCNAIMRCCAIDLLPPAIFQGEGMHGVIETAISIGRRCRCPDRQAISTLIPETSTLSQVIEANTAMMLSELTAEVGQISRTSGFSFSVERVANEDDIAVISANYITAEWKYKHRVVNVDTIEKMKTRLGTMVREAGESKRLLCVTENIPSCSGQAHLYCISAIEKLGLDRWIDPPVEKRAGQLDYLFYGYEILKYVKDCVQHLPISQYPDIMVLVRSIDWSVADEIRKYLEPFHIMASIFNNKSTISFHMVQPEWFALIHEFSSDDDGDVNNNDTLSWA</sequence>
<evidence type="ECO:0000313" key="1">
    <source>
        <dbReference type="EMBL" id="VDO47369.1"/>
    </source>
</evidence>
<keyword evidence="2" id="KW-1185">Reference proteome</keyword>
<evidence type="ECO:0000313" key="2">
    <source>
        <dbReference type="Proteomes" id="UP000280834"/>
    </source>
</evidence>
<organism evidence="3">
    <name type="scientific">Brugia timori</name>
    <dbReference type="NCBI Taxonomy" id="42155"/>
    <lineage>
        <taxon>Eukaryota</taxon>
        <taxon>Metazoa</taxon>
        <taxon>Ecdysozoa</taxon>
        <taxon>Nematoda</taxon>
        <taxon>Chromadorea</taxon>
        <taxon>Rhabditida</taxon>
        <taxon>Spirurina</taxon>
        <taxon>Spiruromorpha</taxon>
        <taxon>Filarioidea</taxon>
        <taxon>Onchocercidae</taxon>
        <taxon>Brugia</taxon>
    </lineage>
</organism>
<evidence type="ECO:0000313" key="3">
    <source>
        <dbReference type="WBParaSite" id="BTMF_0001595901-mRNA-1"/>
    </source>
</evidence>
<dbReference type="STRING" id="42155.A0A0R3R7F7"/>
<reference evidence="3" key="1">
    <citation type="submission" date="2017-02" db="UniProtKB">
        <authorList>
            <consortium name="WormBaseParasite"/>
        </authorList>
    </citation>
    <scope>IDENTIFICATION</scope>
</reference>
<name>A0A0R3R7F7_9BILA</name>
<dbReference type="AlphaFoldDB" id="A0A0R3R7F7"/>
<dbReference type="WBParaSite" id="BTMF_0001595901-mRNA-1">
    <property type="protein sequence ID" value="BTMF_0001595901-mRNA-1"/>
    <property type="gene ID" value="BTMF_0001595901"/>
</dbReference>
<proteinExistence type="predicted"/>
<accession>A0A0R3R7F7</accession>
<gene>
    <name evidence="1" type="ORF">BTMF_LOCUS13941</name>
</gene>